<accession>A0A8E2IA69</accession>
<keyword evidence="11" id="KW-0969">Cilium</keyword>
<organism evidence="11 12">
    <name type="scientific">Heyndrickxia oleronia</name>
    <dbReference type="NCBI Taxonomy" id="38875"/>
    <lineage>
        <taxon>Bacteria</taxon>
        <taxon>Bacillati</taxon>
        <taxon>Bacillota</taxon>
        <taxon>Bacilli</taxon>
        <taxon>Bacillales</taxon>
        <taxon>Bacillaceae</taxon>
        <taxon>Heyndrickxia</taxon>
    </lineage>
</organism>
<dbReference type="AlphaFoldDB" id="A0A8E2IA69"/>
<evidence type="ECO:0000256" key="2">
    <source>
        <dbReference type="ARBA" id="ARBA00010004"/>
    </source>
</evidence>
<keyword evidence="9" id="KW-0472">Membrane</keyword>
<evidence type="ECO:0000256" key="6">
    <source>
        <dbReference type="ARBA" id="ARBA00022500"/>
    </source>
</evidence>
<dbReference type="Proteomes" id="UP000189761">
    <property type="component" value="Unassembled WGS sequence"/>
</dbReference>
<evidence type="ECO:0000313" key="12">
    <source>
        <dbReference type="Proteomes" id="UP000189761"/>
    </source>
</evidence>
<keyword evidence="6" id="KW-0145">Chemotaxis</keyword>
<dbReference type="RefSeq" id="WP_071976677.1">
    <property type="nucleotide sequence ID" value="NZ_BOQX01000001.1"/>
</dbReference>
<evidence type="ECO:0000256" key="8">
    <source>
        <dbReference type="ARBA" id="ARBA00022927"/>
    </source>
</evidence>
<evidence type="ECO:0000256" key="1">
    <source>
        <dbReference type="ARBA" id="ARBA00004413"/>
    </source>
</evidence>
<dbReference type="GO" id="GO:0009288">
    <property type="term" value="C:bacterial-type flagellum"/>
    <property type="evidence" value="ECO:0007669"/>
    <property type="project" value="InterPro"/>
</dbReference>
<dbReference type="InterPro" id="IPR012823">
    <property type="entry name" value="Flagell_FliJ"/>
</dbReference>
<dbReference type="GeneID" id="79866201"/>
<evidence type="ECO:0000256" key="5">
    <source>
        <dbReference type="ARBA" id="ARBA00022475"/>
    </source>
</evidence>
<proteinExistence type="inferred from homology"/>
<keyword evidence="12" id="KW-1185">Reference proteome</keyword>
<evidence type="ECO:0000256" key="3">
    <source>
        <dbReference type="ARBA" id="ARBA00020392"/>
    </source>
</evidence>
<evidence type="ECO:0000256" key="9">
    <source>
        <dbReference type="ARBA" id="ARBA00023136"/>
    </source>
</evidence>
<dbReference type="GO" id="GO:0005886">
    <property type="term" value="C:plasma membrane"/>
    <property type="evidence" value="ECO:0007669"/>
    <property type="project" value="UniProtKB-SubCell"/>
</dbReference>
<sequence>MKYQYKFEKILTLKEREKDEALATYQKAVKRFENVAEELYQLLKKKEDLVEFQAAKLQTGFQVQEIRHYQRFIANLEISIKHYQELVINARTQMNWCEQQLQEKNIEMKKYEKMKEKDFERYQDLLKEIENKQADEISTRSYFHHTGN</sequence>
<evidence type="ECO:0000256" key="10">
    <source>
        <dbReference type="ARBA" id="ARBA00023225"/>
    </source>
</evidence>
<gene>
    <name evidence="11" type="ORF">BWZ43_17080</name>
</gene>
<evidence type="ECO:0000313" key="11">
    <source>
        <dbReference type="EMBL" id="OOP67175.1"/>
    </source>
</evidence>
<evidence type="ECO:0000256" key="7">
    <source>
        <dbReference type="ARBA" id="ARBA00022795"/>
    </source>
</evidence>
<comment type="caution">
    <text evidence="11">The sequence shown here is derived from an EMBL/GenBank/DDBJ whole genome shotgun (WGS) entry which is preliminary data.</text>
</comment>
<keyword evidence="8" id="KW-0653">Protein transport</keyword>
<keyword evidence="4" id="KW-0813">Transport</keyword>
<keyword evidence="11" id="KW-0282">Flagellum</keyword>
<dbReference type="GO" id="GO:0015031">
    <property type="term" value="P:protein transport"/>
    <property type="evidence" value="ECO:0007669"/>
    <property type="project" value="UniProtKB-KW"/>
</dbReference>
<keyword evidence="10" id="KW-1006">Bacterial flagellum protein export</keyword>
<keyword evidence="7" id="KW-1005">Bacterial flagellum biogenesis</keyword>
<dbReference type="GO" id="GO:0006935">
    <property type="term" value="P:chemotaxis"/>
    <property type="evidence" value="ECO:0007669"/>
    <property type="project" value="UniProtKB-KW"/>
</dbReference>
<dbReference type="Gene3D" id="1.10.287.1700">
    <property type="match status" value="1"/>
</dbReference>
<dbReference type="Pfam" id="PF02050">
    <property type="entry name" value="FliJ"/>
    <property type="match status" value="1"/>
</dbReference>
<dbReference type="InterPro" id="IPR053716">
    <property type="entry name" value="Flag_assembly_chemotaxis_eff"/>
</dbReference>
<dbReference type="EMBL" id="MTLA01000221">
    <property type="protein sequence ID" value="OOP67175.1"/>
    <property type="molecule type" value="Genomic_DNA"/>
</dbReference>
<dbReference type="GO" id="GO:0044781">
    <property type="term" value="P:bacterial-type flagellum organization"/>
    <property type="evidence" value="ECO:0007669"/>
    <property type="project" value="UniProtKB-KW"/>
</dbReference>
<reference evidence="11 12" key="1">
    <citation type="submission" date="2017-01" db="EMBL/GenBank/DDBJ databases">
        <title>Draft genome sequence of Bacillus oleronius.</title>
        <authorList>
            <person name="Allam M."/>
        </authorList>
    </citation>
    <scope>NUCLEOTIDE SEQUENCE [LARGE SCALE GENOMIC DNA]</scope>
    <source>
        <strain evidence="11 12">DSM 9356</strain>
    </source>
</reference>
<name>A0A8E2IA69_9BACI</name>
<keyword evidence="11" id="KW-0966">Cell projection</keyword>
<dbReference type="GO" id="GO:0071973">
    <property type="term" value="P:bacterial-type flagellum-dependent cell motility"/>
    <property type="evidence" value="ECO:0007669"/>
    <property type="project" value="InterPro"/>
</dbReference>
<evidence type="ECO:0000256" key="4">
    <source>
        <dbReference type="ARBA" id="ARBA00022448"/>
    </source>
</evidence>
<comment type="subcellular location">
    <subcellularLocation>
        <location evidence="1">Cell membrane</location>
        <topology evidence="1">Peripheral membrane protein</topology>
        <orientation evidence="1">Cytoplasmic side</orientation>
    </subcellularLocation>
</comment>
<keyword evidence="5" id="KW-1003">Cell membrane</keyword>
<comment type="similarity">
    <text evidence="2">Belongs to the FliJ family.</text>
</comment>
<dbReference type="NCBIfam" id="TIGR02473">
    <property type="entry name" value="flagell_FliJ"/>
    <property type="match status" value="1"/>
</dbReference>
<protein>
    <recommendedName>
        <fullName evidence="3">Flagellar FliJ protein</fullName>
    </recommendedName>
</protein>